<comment type="caution">
    <text evidence="2">The sequence shown here is derived from an EMBL/GenBank/DDBJ whole genome shotgun (WGS) entry which is preliminary data.</text>
</comment>
<dbReference type="EMBL" id="SDRB02000229">
    <property type="protein sequence ID" value="THG23643.1"/>
    <property type="molecule type" value="Genomic_DNA"/>
</dbReference>
<feature type="compositionally biased region" description="Polar residues" evidence="1">
    <location>
        <begin position="133"/>
        <end position="142"/>
    </location>
</feature>
<dbReference type="InterPro" id="IPR027417">
    <property type="entry name" value="P-loop_NTPase"/>
</dbReference>
<accession>A0A4S4F2D0</accession>
<proteinExistence type="predicted"/>
<evidence type="ECO:0000256" key="1">
    <source>
        <dbReference type="SAM" id="MobiDB-lite"/>
    </source>
</evidence>
<evidence type="ECO:0000313" key="2">
    <source>
        <dbReference type="EMBL" id="THG23643.1"/>
    </source>
</evidence>
<dbReference type="GO" id="GO:0019843">
    <property type="term" value="F:rRNA binding"/>
    <property type="evidence" value="ECO:0007669"/>
    <property type="project" value="TreeGrafter"/>
</dbReference>
<name>A0A4S4F2D0_CAMSN</name>
<sequence>MYRYLDRMWEAWDNHVLSAQRRSTPVRQPWECVPGYMDWYKNITHLYVEHTDEPRIHEHQNFNEHADRIALALQISHPIIDASYQEGIRHPYRLYQAIETLRALRTFTILSSSIPTKTHLNSTVLCRFYASQPQQHNPTPTASEDDENGDSVFDSSEYTLPNIGLDSGPEIAPKPTWDENYRAKANRAIFGEETQIQNSRILVKEEEKRRRAAALAKALLEAALERPDEEEEEEEDVVVKEEDQKSLSVGIIGAPNAGKSALTNYMVAVLLLEESDPFDFYDIGVVSMK</sequence>
<evidence type="ECO:0008006" key="4">
    <source>
        <dbReference type="Google" id="ProtNLM"/>
    </source>
</evidence>
<feature type="region of interest" description="Disordered" evidence="1">
    <location>
        <begin position="133"/>
        <end position="176"/>
    </location>
</feature>
<dbReference type="PANTHER" id="PTHR42698">
    <property type="entry name" value="GTPASE ERA"/>
    <property type="match status" value="1"/>
</dbReference>
<dbReference type="GO" id="GO:0043024">
    <property type="term" value="F:ribosomal small subunit binding"/>
    <property type="evidence" value="ECO:0007669"/>
    <property type="project" value="TreeGrafter"/>
</dbReference>
<protein>
    <recommendedName>
        <fullName evidence="4">G domain-containing protein</fullName>
    </recommendedName>
</protein>
<dbReference type="InterPro" id="IPR005662">
    <property type="entry name" value="GTPase_Era-like"/>
</dbReference>
<keyword evidence="3" id="KW-1185">Reference proteome</keyword>
<dbReference type="Gene3D" id="3.40.50.300">
    <property type="entry name" value="P-loop containing nucleotide triphosphate hydrolases"/>
    <property type="match status" value="1"/>
</dbReference>
<gene>
    <name evidence="2" type="ORF">TEA_015339</name>
</gene>
<dbReference type="SUPFAM" id="SSF52540">
    <property type="entry name" value="P-loop containing nucleoside triphosphate hydrolases"/>
    <property type="match status" value="1"/>
</dbReference>
<dbReference type="GO" id="GO:0000028">
    <property type="term" value="P:ribosomal small subunit assembly"/>
    <property type="evidence" value="ECO:0007669"/>
    <property type="project" value="TreeGrafter"/>
</dbReference>
<dbReference type="AlphaFoldDB" id="A0A4S4F2D0"/>
<reference evidence="2 3" key="1">
    <citation type="journal article" date="2018" name="Proc. Natl. Acad. Sci. U.S.A.">
        <title>Draft genome sequence of Camellia sinensis var. sinensis provides insights into the evolution of the tea genome and tea quality.</title>
        <authorList>
            <person name="Wei C."/>
            <person name="Yang H."/>
            <person name="Wang S."/>
            <person name="Zhao J."/>
            <person name="Liu C."/>
            <person name="Gao L."/>
            <person name="Xia E."/>
            <person name="Lu Y."/>
            <person name="Tai Y."/>
            <person name="She G."/>
            <person name="Sun J."/>
            <person name="Cao H."/>
            <person name="Tong W."/>
            <person name="Gao Q."/>
            <person name="Li Y."/>
            <person name="Deng W."/>
            <person name="Jiang X."/>
            <person name="Wang W."/>
            <person name="Chen Q."/>
            <person name="Zhang S."/>
            <person name="Li H."/>
            <person name="Wu J."/>
            <person name="Wang P."/>
            <person name="Li P."/>
            <person name="Shi C."/>
            <person name="Zheng F."/>
            <person name="Jian J."/>
            <person name="Huang B."/>
            <person name="Shan D."/>
            <person name="Shi M."/>
            <person name="Fang C."/>
            <person name="Yue Y."/>
            <person name="Li F."/>
            <person name="Li D."/>
            <person name="Wei S."/>
            <person name="Han B."/>
            <person name="Jiang C."/>
            <person name="Yin Y."/>
            <person name="Xia T."/>
            <person name="Zhang Z."/>
            <person name="Bennetzen J.L."/>
            <person name="Zhao S."/>
            <person name="Wan X."/>
        </authorList>
    </citation>
    <scope>NUCLEOTIDE SEQUENCE [LARGE SCALE GENOMIC DNA]</scope>
    <source>
        <strain evidence="3">cv. Shuchazao</strain>
        <tissue evidence="2">Leaf</tissue>
    </source>
</reference>
<dbReference type="STRING" id="542762.A0A4S4F2D0"/>
<dbReference type="GO" id="GO:0005525">
    <property type="term" value="F:GTP binding"/>
    <property type="evidence" value="ECO:0007669"/>
    <property type="project" value="InterPro"/>
</dbReference>
<dbReference type="PANTHER" id="PTHR42698:SF1">
    <property type="entry name" value="GTPASE ERA, MITOCHONDRIAL"/>
    <property type="match status" value="1"/>
</dbReference>
<evidence type="ECO:0000313" key="3">
    <source>
        <dbReference type="Proteomes" id="UP000306102"/>
    </source>
</evidence>
<organism evidence="2 3">
    <name type="scientific">Camellia sinensis var. sinensis</name>
    <name type="common">China tea</name>
    <dbReference type="NCBI Taxonomy" id="542762"/>
    <lineage>
        <taxon>Eukaryota</taxon>
        <taxon>Viridiplantae</taxon>
        <taxon>Streptophyta</taxon>
        <taxon>Embryophyta</taxon>
        <taxon>Tracheophyta</taxon>
        <taxon>Spermatophyta</taxon>
        <taxon>Magnoliopsida</taxon>
        <taxon>eudicotyledons</taxon>
        <taxon>Gunneridae</taxon>
        <taxon>Pentapetalae</taxon>
        <taxon>asterids</taxon>
        <taxon>Ericales</taxon>
        <taxon>Theaceae</taxon>
        <taxon>Camellia</taxon>
    </lineage>
</organism>
<dbReference type="Proteomes" id="UP000306102">
    <property type="component" value="Unassembled WGS sequence"/>
</dbReference>